<evidence type="ECO:0000256" key="5">
    <source>
        <dbReference type="ARBA" id="ARBA00023002"/>
    </source>
</evidence>
<dbReference type="GO" id="GO:0016491">
    <property type="term" value="F:oxidoreductase activity"/>
    <property type="evidence" value="ECO:0007669"/>
    <property type="project" value="UniProtKB-KW"/>
</dbReference>
<dbReference type="Pfam" id="PF08240">
    <property type="entry name" value="ADH_N"/>
    <property type="match status" value="1"/>
</dbReference>
<dbReference type="Gene3D" id="3.90.180.10">
    <property type="entry name" value="Medium-chain alcohol dehydrogenases, catalytic domain"/>
    <property type="match status" value="1"/>
</dbReference>
<evidence type="ECO:0000259" key="6">
    <source>
        <dbReference type="SMART" id="SM00829"/>
    </source>
</evidence>
<organism evidence="7 8">
    <name type="scientific">Colletotrichum incanum</name>
    <name type="common">Soybean anthracnose fungus</name>
    <dbReference type="NCBI Taxonomy" id="1573173"/>
    <lineage>
        <taxon>Eukaryota</taxon>
        <taxon>Fungi</taxon>
        <taxon>Dikarya</taxon>
        <taxon>Ascomycota</taxon>
        <taxon>Pezizomycotina</taxon>
        <taxon>Sordariomycetes</taxon>
        <taxon>Hypocreomycetidae</taxon>
        <taxon>Glomerellales</taxon>
        <taxon>Glomerellaceae</taxon>
        <taxon>Colletotrichum</taxon>
        <taxon>Colletotrichum spaethianum species complex</taxon>
    </lineage>
</organism>
<dbReference type="AlphaFoldDB" id="A0A166QWR7"/>
<keyword evidence="3" id="KW-0479">Metal-binding</keyword>
<dbReference type="GO" id="GO:0046872">
    <property type="term" value="F:metal ion binding"/>
    <property type="evidence" value="ECO:0007669"/>
    <property type="project" value="UniProtKB-KW"/>
</dbReference>
<dbReference type="PANTHER" id="PTHR43350">
    <property type="entry name" value="NAD-DEPENDENT ALCOHOL DEHYDROGENASE"/>
    <property type="match status" value="1"/>
</dbReference>
<dbReference type="PANTHER" id="PTHR43350:SF2">
    <property type="entry name" value="GROES-LIKE ZINC-BINDING ALCOHOL DEHYDROGENASE FAMILY PROTEIN"/>
    <property type="match status" value="1"/>
</dbReference>
<keyword evidence="8" id="KW-1185">Reference proteome</keyword>
<protein>
    <submittedName>
        <fullName evidence="7">Aryl-alcohol dehydrogenase</fullName>
    </submittedName>
</protein>
<reference evidence="7 8" key="1">
    <citation type="submission" date="2015-06" db="EMBL/GenBank/DDBJ databases">
        <title>Survival trade-offs in plant roots during colonization by closely related pathogenic and mutualistic fungi.</title>
        <authorList>
            <person name="Hacquard S."/>
            <person name="Kracher B."/>
            <person name="Hiruma K."/>
            <person name="Weinman A."/>
            <person name="Muench P."/>
            <person name="Garrido Oter R."/>
            <person name="Ver Loren van Themaat E."/>
            <person name="Dallerey J.-F."/>
            <person name="Damm U."/>
            <person name="Henrissat B."/>
            <person name="Lespinet O."/>
            <person name="Thon M."/>
            <person name="Kemen E."/>
            <person name="McHardy A.C."/>
            <person name="Schulze-Lefert P."/>
            <person name="O'Connell R.J."/>
        </authorList>
    </citation>
    <scope>NUCLEOTIDE SEQUENCE [LARGE SCALE GENOMIC DNA]</scope>
    <source>
        <strain evidence="7 8">MAFF 238704</strain>
    </source>
</reference>
<proteinExistence type="inferred from homology"/>
<dbReference type="STRING" id="1573173.A0A166QWR7"/>
<dbReference type="InterPro" id="IPR020843">
    <property type="entry name" value="ER"/>
</dbReference>
<dbReference type="SUPFAM" id="SSF50129">
    <property type="entry name" value="GroES-like"/>
    <property type="match status" value="1"/>
</dbReference>
<dbReference type="Pfam" id="PF00107">
    <property type="entry name" value="ADH_zinc_N"/>
    <property type="match status" value="1"/>
</dbReference>
<dbReference type="SMART" id="SM00829">
    <property type="entry name" value="PKS_ER"/>
    <property type="match status" value="1"/>
</dbReference>
<gene>
    <name evidence="7" type="ORF">CI238_00123</name>
</gene>
<name>A0A166QWR7_COLIC</name>
<evidence type="ECO:0000313" key="8">
    <source>
        <dbReference type="Proteomes" id="UP000076584"/>
    </source>
</evidence>
<feature type="domain" description="Enoyl reductase (ER)" evidence="6">
    <location>
        <begin position="68"/>
        <end position="417"/>
    </location>
</feature>
<comment type="cofactor">
    <cofactor evidence="1">
        <name>Zn(2+)</name>
        <dbReference type="ChEBI" id="CHEBI:29105"/>
    </cofactor>
</comment>
<dbReference type="Gene3D" id="3.40.50.720">
    <property type="entry name" value="NAD(P)-binding Rossmann-like Domain"/>
    <property type="match status" value="1"/>
</dbReference>
<comment type="similarity">
    <text evidence="2">Belongs to the zinc-containing alcohol dehydrogenase family.</text>
</comment>
<keyword evidence="5" id="KW-0560">Oxidoreductase</keyword>
<evidence type="ECO:0000256" key="2">
    <source>
        <dbReference type="ARBA" id="ARBA00008072"/>
    </source>
</evidence>
<comment type="caution">
    <text evidence="7">The sequence shown here is derived from an EMBL/GenBank/DDBJ whole genome shotgun (WGS) entry which is preliminary data.</text>
</comment>
<dbReference type="InterPro" id="IPR013149">
    <property type="entry name" value="ADH-like_C"/>
</dbReference>
<dbReference type="SUPFAM" id="SSF51735">
    <property type="entry name" value="NAD(P)-binding Rossmann-fold domains"/>
    <property type="match status" value="1"/>
</dbReference>
<evidence type="ECO:0000313" key="7">
    <source>
        <dbReference type="EMBL" id="KZL68450.1"/>
    </source>
</evidence>
<dbReference type="InterPro" id="IPR013154">
    <property type="entry name" value="ADH-like_N"/>
</dbReference>
<evidence type="ECO:0000256" key="3">
    <source>
        <dbReference type="ARBA" id="ARBA00022723"/>
    </source>
</evidence>
<accession>A0A166QWR7</accession>
<evidence type="ECO:0000256" key="4">
    <source>
        <dbReference type="ARBA" id="ARBA00022833"/>
    </source>
</evidence>
<dbReference type="InterPro" id="IPR011032">
    <property type="entry name" value="GroES-like_sf"/>
</dbReference>
<sequence>MATFPPDSLSVTSSTQATLPKWCKQATDHVEHVEHVEHNTTAGQKTGSTSFANIKNHETEAYVVEHVKANFKLLPVVLDEVRPDEVLVDMNYSGVCSSAVGHTDIVTQQGGLPFVEFPAIFGHDGAGIVQDIGRDVKNKDLQIGDAVLLSFNSCGACKTCKAGHCALCPDSSMININSVRTSDRSTPARLASNGRPVRSQFFGQSSFCKMSVVNERSVVRCPRSAIDHIGVYAPLGCGLQTGAGTVLNVIKPGREDSIVIFGLGSIVAIYIIPERLGLAKELGATHTINSKDSFNVVQDIKDVTRGGPTFAVDCTGILKVIEDMIACVGPLGTAVQVGVPPPGAEIKLDPQAFILGNKRYIGVIEGDSNPSDFIPRLIAMHRDGQFPIDRLTKFYSASQLNQAMQDMTSGKVIKPVIRWG</sequence>
<dbReference type="CDD" id="cd08278">
    <property type="entry name" value="benzyl_alcohol_DH"/>
    <property type="match status" value="1"/>
</dbReference>
<dbReference type="EMBL" id="LFIW01002504">
    <property type="protein sequence ID" value="KZL68450.1"/>
    <property type="molecule type" value="Genomic_DNA"/>
</dbReference>
<dbReference type="Proteomes" id="UP000076584">
    <property type="component" value="Unassembled WGS sequence"/>
</dbReference>
<evidence type="ECO:0000256" key="1">
    <source>
        <dbReference type="ARBA" id="ARBA00001947"/>
    </source>
</evidence>
<dbReference type="InterPro" id="IPR036291">
    <property type="entry name" value="NAD(P)-bd_dom_sf"/>
</dbReference>
<keyword evidence="4" id="KW-0862">Zinc</keyword>